<dbReference type="InterPro" id="IPR045266">
    <property type="entry name" value="DOH_DOMON"/>
</dbReference>
<dbReference type="PANTHER" id="PTHR36516">
    <property type="entry name" value="PROTEIN CBG04168-RELATED"/>
    <property type="match status" value="1"/>
</dbReference>
<name>A0A8S1GN51_9PELO</name>
<organism evidence="3 4">
    <name type="scientific">Caenorhabditis auriculariae</name>
    <dbReference type="NCBI Taxonomy" id="2777116"/>
    <lineage>
        <taxon>Eukaryota</taxon>
        <taxon>Metazoa</taxon>
        <taxon>Ecdysozoa</taxon>
        <taxon>Nematoda</taxon>
        <taxon>Chromadorea</taxon>
        <taxon>Rhabditida</taxon>
        <taxon>Rhabditina</taxon>
        <taxon>Rhabditomorpha</taxon>
        <taxon>Rhabditoidea</taxon>
        <taxon>Rhabditidae</taxon>
        <taxon>Peloderinae</taxon>
        <taxon>Caenorhabditis</taxon>
    </lineage>
</organism>
<comment type="caution">
    <text evidence="3">The sequence shown here is derived from an EMBL/GenBank/DDBJ whole genome shotgun (WGS) entry which is preliminary data.</text>
</comment>
<dbReference type="CDD" id="cd09631">
    <property type="entry name" value="DOMON_DOH"/>
    <property type="match status" value="1"/>
</dbReference>
<dbReference type="SMART" id="SM00664">
    <property type="entry name" value="DoH"/>
    <property type="match status" value="1"/>
</dbReference>
<gene>
    <name evidence="3" type="ORF">CAUJ_LOCUS1</name>
</gene>
<dbReference type="InterPro" id="IPR005018">
    <property type="entry name" value="DOMON_domain"/>
</dbReference>
<keyword evidence="1" id="KW-0732">Signal</keyword>
<dbReference type="Gene3D" id="2.60.40.1210">
    <property type="entry name" value="Cellobiose dehydrogenase, cytochrome domain"/>
    <property type="match status" value="1"/>
</dbReference>
<dbReference type="Proteomes" id="UP000835052">
    <property type="component" value="Unassembled WGS sequence"/>
</dbReference>
<evidence type="ECO:0000313" key="3">
    <source>
        <dbReference type="EMBL" id="CAD6184082.1"/>
    </source>
</evidence>
<protein>
    <recommendedName>
        <fullName evidence="2">DOMON domain-containing protein</fullName>
    </recommendedName>
</protein>
<evidence type="ECO:0000313" key="4">
    <source>
        <dbReference type="Proteomes" id="UP000835052"/>
    </source>
</evidence>
<proteinExistence type="predicted"/>
<dbReference type="EMBL" id="CAJGYM010000001">
    <property type="protein sequence ID" value="CAD6184082.1"/>
    <property type="molecule type" value="Genomic_DNA"/>
</dbReference>
<feature type="domain" description="DOMON" evidence="2">
    <location>
        <begin position="29"/>
        <end position="143"/>
    </location>
</feature>
<evidence type="ECO:0000256" key="1">
    <source>
        <dbReference type="SAM" id="SignalP"/>
    </source>
</evidence>
<dbReference type="SUPFAM" id="SSF49344">
    <property type="entry name" value="CBD9-like"/>
    <property type="match status" value="1"/>
</dbReference>
<feature type="signal peptide" evidence="1">
    <location>
        <begin position="1"/>
        <end position="21"/>
    </location>
</feature>
<dbReference type="PROSITE" id="PS50836">
    <property type="entry name" value="DOMON"/>
    <property type="match status" value="1"/>
</dbReference>
<evidence type="ECO:0000259" key="2">
    <source>
        <dbReference type="PROSITE" id="PS50836"/>
    </source>
</evidence>
<sequence>MPRVWAVVVALLLGFGALAQAQQCSFRSGDLSARWQVVDGDLTVEFTNKNIGNNQWTGIGFGSDMSNLEVVVVTIEDNHAKLVTGFTRGYGAPTLDSSSSVAAQSINYNSNTLVVRFSRPIGSVGDRLFSLEDCTTWNFVTDGDFQGGEIGYHNTPPTSVDVCANNSLQNGQIPSIGAATLRLDDVCATSCPRVFDTRDPISNAVPLASIYNNRQSSRFDTLRGGQK</sequence>
<reference evidence="3" key="1">
    <citation type="submission" date="2020-10" db="EMBL/GenBank/DDBJ databases">
        <authorList>
            <person name="Kikuchi T."/>
        </authorList>
    </citation>
    <scope>NUCLEOTIDE SEQUENCE</scope>
    <source>
        <strain evidence="3">NKZ352</strain>
    </source>
</reference>
<dbReference type="Pfam" id="PF03351">
    <property type="entry name" value="DOMON"/>
    <property type="match status" value="1"/>
</dbReference>
<keyword evidence="4" id="KW-1185">Reference proteome</keyword>
<dbReference type="AlphaFoldDB" id="A0A8S1GN51"/>
<feature type="chain" id="PRO_5035845137" description="DOMON domain-containing protein" evidence="1">
    <location>
        <begin position="22"/>
        <end position="227"/>
    </location>
</feature>
<dbReference type="OrthoDB" id="5852222at2759"/>
<dbReference type="PANTHER" id="PTHR36516:SF1">
    <property type="entry name" value="DOMON DOMAIN-CONTAINING PROTEIN"/>
    <property type="match status" value="1"/>
</dbReference>
<accession>A0A8S1GN51</accession>